<evidence type="ECO:0000256" key="1">
    <source>
        <dbReference type="SAM" id="MobiDB-lite"/>
    </source>
</evidence>
<sequence>MRQCRTTLLVRHHANWRRVSSCRPREPRLSGFWLEPSRTSPSRRPQLEVNRRSNLIWRRRRLLLLLKRRRRTVKALLLSSDLSPPYSGRRRVGARPRDASGTAAADRQAGSRASERGRDGAAARAASSRSSRAAAAP</sequence>
<organism evidence="2">
    <name type="scientific">Oryza nivara</name>
    <name type="common">Indian wild rice</name>
    <name type="synonym">Oryza sativa f. spontanea</name>
    <dbReference type="NCBI Taxonomy" id="4536"/>
    <lineage>
        <taxon>Eukaryota</taxon>
        <taxon>Viridiplantae</taxon>
        <taxon>Streptophyta</taxon>
        <taxon>Embryophyta</taxon>
        <taxon>Tracheophyta</taxon>
        <taxon>Spermatophyta</taxon>
        <taxon>Magnoliopsida</taxon>
        <taxon>Liliopsida</taxon>
        <taxon>Poales</taxon>
        <taxon>Poaceae</taxon>
        <taxon>BOP clade</taxon>
        <taxon>Oryzoideae</taxon>
        <taxon>Oryzeae</taxon>
        <taxon>Oryzinae</taxon>
        <taxon>Oryza</taxon>
    </lineage>
</organism>
<keyword evidence="3" id="KW-1185">Reference proteome</keyword>
<dbReference type="AlphaFoldDB" id="A0A0E0IJV8"/>
<reference evidence="2" key="1">
    <citation type="submission" date="2015-04" db="UniProtKB">
        <authorList>
            <consortium name="EnsemblPlants"/>
        </authorList>
    </citation>
    <scope>IDENTIFICATION</scope>
    <source>
        <strain evidence="2">SL10</strain>
    </source>
</reference>
<dbReference type="HOGENOM" id="CLU_1868427_0_0_1"/>
<proteinExistence type="predicted"/>
<protein>
    <submittedName>
        <fullName evidence="2">Uncharacterized protein</fullName>
    </submittedName>
</protein>
<dbReference type="Gramene" id="ONIVA09G10830.1">
    <property type="protein sequence ID" value="ONIVA09G10830.1"/>
    <property type="gene ID" value="ONIVA09G10830"/>
</dbReference>
<name>A0A0E0IJV8_ORYNI</name>
<feature type="compositionally biased region" description="Low complexity" evidence="1">
    <location>
        <begin position="78"/>
        <end position="87"/>
    </location>
</feature>
<accession>A0A0E0IJV8</accession>
<feature type="compositionally biased region" description="Low complexity" evidence="1">
    <location>
        <begin position="122"/>
        <end position="137"/>
    </location>
</feature>
<reference evidence="2" key="2">
    <citation type="submission" date="2018-04" db="EMBL/GenBank/DDBJ databases">
        <title>OnivRS2 (Oryza nivara Reference Sequence Version 2).</title>
        <authorList>
            <person name="Zhang J."/>
            <person name="Kudrna D."/>
            <person name="Lee S."/>
            <person name="Talag J."/>
            <person name="Rajasekar S."/>
            <person name="Welchert J."/>
            <person name="Hsing Y.-I."/>
            <person name="Wing R.A."/>
        </authorList>
    </citation>
    <scope>NUCLEOTIDE SEQUENCE [LARGE SCALE GENOMIC DNA]</scope>
    <source>
        <strain evidence="2">SL10</strain>
    </source>
</reference>
<feature type="region of interest" description="Disordered" evidence="1">
    <location>
        <begin position="78"/>
        <end position="137"/>
    </location>
</feature>
<dbReference type="Gramene" id="ONIVA09G10830.2">
    <property type="protein sequence ID" value="ONIVA09G10830.2"/>
    <property type="gene ID" value="ONIVA09G10830"/>
</dbReference>
<dbReference type="EnsemblPlants" id="ONIVA09G10830.1">
    <property type="protein sequence ID" value="ONIVA09G10830.1"/>
    <property type="gene ID" value="ONIVA09G10830"/>
</dbReference>
<evidence type="ECO:0000313" key="2">
    <source>
        <dbReference type="EnsemblPlants" id="ONIVA09G10830.2"/>
    </source>
</evidence>
<dbReference type="Proteomes" id="UP000006591">
    <property type="component" value="Chromosome 9"/>
</dbReference>
<evidence type="ECO:0000313" key="3">
    <source>
        <dbReference type="Proteomes" id="UP000006591"/>
    </source>
</evidence>
<dbReference type="EnsemblPlants" id="ONIVA09G10830.2">
    <property type="protein sequence ID" value="ONIVA09G10830.2"/>
    <property type="gene ID" value="ONIVA09G10830"/>
</dbReference>